<gene>
    <name evidence="1" type="ORF">FEG63_21680</name>
</gene>
<reference evidence="1 2" key="1">
    <citation type="submission" date="2019-05" db="EMBL/GenBank/DDBJ databases">
        <title>Mycolicibacterium sphagni ENV482 genome assembly.</title>
        <authorList>
            <person name="Chen W."/>
            <person name="Faulkner N.W."/>
            <person name="Hyman M.R."/>
        </authorList>
    </citation>
    <scope>NUCLEOTIDE SEQUENCE [LARGE SCALE GENOMIC DNA]</scope>
    <source>
        <strain evidence="1 2">ENV482</strain>
    </source>
</reference>
<evidence type="ECO:0000313" key="1">
    <source>
        <dbReference type="EMBL" id="NTY62157.1"/>
    </source>
</evidence>
<evidence type="ECO:0008006" key="3">
    <source>
        <dbReference type="Google" id="ProtNLM"/>
    </source>
</evidence>
<sequence length="104" mass="11446">MAKRTTVTLTSRDLEVLEAVADPTRPESTSLHAIAEELGVDIRDKSESALIRALIATGAATVQQRALELGYEELAQIYPEVHDAPEAAERRRRYALRVDANTDS</sequence>
<proteinExistence type="predicted"/>
<accession>A0ABX2JZ27</accession>
<dbReference type="RefSeq" id="WP_174399884.1">
    <property type="nucleotide sequence ID" value="NZ_VBSB01000014.1"/>
</dbReference>
<organism evidence="1 2">
    <name type="scientific">Mycolicibacterium sphagni</name>
    <dbReference type="NCBI Taxonomy" id="1786"/>
    <lineage>
        <taxon>Bacteria</taxon>
        <taxon>Bacillati</taxon>
        <taxon>Actinomycetota</taxon>
        <taxon>Actinomycetes</taxon>
        <taxon>Mycobacteriales</taxon>
        <taxon>Mycobacteriaceae</taxon>
        <taxon>Mycolicibacterium</taxon>
    </lineage>
</organism>
<name>A0ABX2JZ27_9MYCO</name>
<evidence type="ECO:0000313" key="2">
    <source>
        <dbReference type="Proteomes" id="UP000708347"/>
    </source>
</evidence>
<dbReference type="EMBL" id="VBSB01000014">
    <property type="protein sequence ID" value="NTY62157.1"/>
    <property type="molecule type" value="Genomic_DNA"/>
</dbReference>
<keyword evidence="2" id="KW-1185">Reference proteome</keyword>
<dbReference type="Proteomes" id="UP000708347">
    <property type="component" value="Unassembled WGS sequence"/>
</dbReference>
<comment type="caution">
    <text evidence="1">The sequence shown here is derived from an EMBL/GenBank/DDBJ whole genome shotgun (WGS) entry which is preliminary data.</text>
</comment>
<protein>
    <recommendedName>
        <fullName evidence="3">CopG family transcriptional regulator</fullName>
    </recommendedName>
</protein>